<name>A0A6C0LMT8_9ZZZZ</name>
<protein>
    <submittedName>
        <fullName evidence="1">Uncharacterized protein</fullName>
    </submittedName>
</protein>
<organism evidence="1">
    <name type="scientific">viral metagenome</name>
    <dbReference type="NCBI Taxonomy" id="1070528"/>
    <lineage>
        <taxon>unclassified sequences</taxon>
        <taxon>metagenomes</taxon>
        <taxon>organismal metagenomes</taxon>
    </lineage>
</organism>
<sequence>MVMASQSHSQSHSQFSFYQLPEVLQEKIMSEIITFPTKPVSFRRFFSLNQLHNDRYRGCTFILTGTRGNTKILHIVPPDGNYDFSIYDIRYKRDIADNVLQYAAAASTASAASKLSEGHSYYRDDVITRLEIKYDEKLILAACYR</sequence>
<evidence type="ECO:0000313" key="1">
    <source>
        <dbReference type="EMBL" id="QHU31315.1"/>
    </source>
</evidence>
<dbReference type="AlphaFoldDB" id="A0A6C0LMT8"/>
<proteinExistence type="predicted"/>
<reference evidence="1" key="1">
    <citation type="journal article" date="2020" name="Nature">
        <title>Giant virus diversity and host interactions through global metagenomics.</title>
        <authorList>
            <person name="Schulz F."/>
            <person name="Roux S."/>
            <person name="Paez-Espino D."/>
            <person name="Jungbluth S."/>
            <person name="Walsh D.A."/>
            <person name="Denef V.J."/>
            <person name="McMahon K.D."/>
            <person name="Konstantinidis K.T."/>
            <person name="Eloe-Fadrosh E.A."/>
            <person name="Kyrpides N.C."/>
            <person name="Woyke T."/>
        </authorList>
    </citation>
    <scope>NUCLEOTIDE SEQUENCE</scope>
    <source>
        <strain evidence="1">GVMAG-M-3300027963-21</strain>
    </source>
</reference>
<dbReference type="EMBL" id="MN740525">
    <property type="protein sequence ID" value="QHU31315.1"/>
    <property type="molecule type" value="Genomic_DNA"/>
</dbReference>
<accession>A0A6C0LMT8</accession>